<evidence type="ECO:0008006" key="5">
    <source>
        <dbReference type="Google" id="ProtNLM"/>
    </source>
</evidence>
<accession>A0AAE3TDX0</accession>
<comment type="caution">
    <text evidence="3">The sequence shown here is derived from an EMBL/GenBank/DDBJ whole genome shotgun (WGS) entry which is preliminary data.</text>
</comment>
<evidence type="ECO:0000313" key="3">
    <source>
        <dbReference type="EMBL" id="MDF1612946.1"/>
    </source>
</evidence>
<dbReference type="EMBL" id="JARGDL010000022">
    <property type="protein sequence ID" value="MDF1612946.1"/>
    <property type="molecule type" value="Genomic_DNA"/>
</dbReference>
<evidence type="ECO:0000256" key="2">
    <source>
        <dbReference type="SAM" id="SignalP"/>
    </source>
</evidence>
<feature type="coiled-coil region" evidence="1">
    <location>
        <begin position="16"/>
        <end position="43"/>
    </location>
</feature>
<feature type="signal peptide" evidence="2">
    <location>
        <begin position="1"/>
        <end position="24"/>
    </location>
</feature>
<keyword evidence="2" id="KW-0732">Signal</keyword>
<sequence>MKIKKVFLLISFIFLAVNLNTLKAQYYNENERAKNEIKEQGVKEIEKAKKIKVKTRFRYAAFYNAQGKLPKKLTLTEKTFFDKNGLRKEQIRYTSLGKIDLRYTFKYDNLGRIIRMDVYNASNKLIGKKESKYDLSGNEVERILFDQERGTPSKMIFKYDKENNLIETRNFNDKGELINIFKNFWDNGKLINSQIENKDGKIIVKTHFTYDNNGKVIKEEVTESSPYTINYKYDSNGNLIEIANPQTKRYMSYNQNDDLIEDKLYSNDGSRQYRITFNYLKNGLQNEEIRYDNSDNPVFYGKYKYEYFK</sequence>
<keyword evidence="4" id="KW-1185">Reference proteome</keyword>
<evidence type="ECO:0000313" key="4">
    <source>
        <dbReference type="Proteomes" id="UP001221302"/>
    </source>
</evidence>
<organism evidence="3 4">
    <name type="scientific">Stygiobacter electus</name>
    <dbReference type="NCBI Taxonomy" id="3032292"/>
    <lineage>
        <taxon>Bacteria</taxon>
        <taxon>Pseudomonadati</taxon>
        <taxon>Ignavibacteriota</taxon>
        <taxon>Ignavibacteria</taxon>
        <taxon>Ignavibacteriales</taxon>
        <taxon>Melioribacteraceae</taxon>
        <taxon>Stygiobacter</taxon>
    </lineage>
</organism>
<reference evidence="3" key="1">
    <citation type="submission" date="2023-03" db="EMBL/GenBank/DDBJ databases">
        <title>Stygiobacter electus gen. nov., sp. nov., facultatively anaerobic thermotolerant bacterium of the class Ignavibacteria from a well of Yessentuki mineral water deposit.</title>
        <authorList>
            <person name="Podosokorskaya O.A."/>
            <person name="Elcheninov A.G."/>
            <person name="Petrova N.F."/>
            <person name="Zavarzina D.G."/>
            <person name="Kublanov I.V."/>
            <person name="Merkel A.Y."/>
        </authorList>
    </citation>
    <scope>NUCLEOTIDE SEQUENCE</scope>
    <source>
        <strain evidence="3">09-Me</strain>
    </source>
</reference>
<dbReference type="Gene3D" id="2.180.10.10">
    <property type="entry name" value="RHS repeat-associated core"/>
    <property type="match status" value="1"/>
</dbReference>
<dbReference type="AlphaFoldDB" id="A0AAE3TDX0"/>
<keyword evidence="1" id="KW-0175">Coiled coil</keyword>
<feature type="chain" id="PRO_5042158189" description="Sugar-binding protein" evidence="2">
    <location>
        <begin position="25"/>
        <end position="309"/>
    </location>
</feature>
<evidence type="ECO:0000256" key="1">
    <source>
        <dbReference type="SAM" id="Coils"/>
    </source>
</evidence>
<gene>
    <name evidence="3" type="ORF">P0M35_12345</name>
</gene>
<dbReference type="Proteomes" id="UP001221302">
    <property type="component" value="Unassembled WGS sequence"/>
</dbReference>
<protein>
    <recommendedName>
        <fullName evidence="5">Sugar-binding protein</fullName>
    </recommendedName>
</protein>
<dbReference type="RefSeq" id="WP_321536717.1">
    <property type="nucleotide sequence ID" value="NZ_JARGDL010000022.1"/>
</dbReference>
<proteinExistence type="predicted"/>
<name>A0AAE3TDX0_9BACT</name>